<dbReference type="KEGG" id="mrs:Murru_1554"/>
<dbReference type="PANTHER" id="PTHR34139:SF1">
    <property type="entry name" value="RNASE MJ1380-RELATED"/>
    <property type="match status" value="1"/>
</dbReference>
<reference evidence="8" key="1">
    <citation type="submission" date="2011-08" db="EMBL/GenBank/DDBJ databases">
        <title>The complete genome of Muricauda ruestringensis DSM 13258.</title>
        <authorList>
            <person name="Lucas S."/>
            <person name="Han J."/>
            <person name="Lapidus A."/>
            <person name="Bruce D."/>
            <person name="Goodwin L."/>
            <person name="Pitluck S."/>
            <person name="Peters L."/>
            <person name="Kyrpides N."/>
            <person name="Mavromatis K."/>
            <person name="Ivanova N."/>
            <person name="Ovchinnikova G."/>
            <person name="Teshima H."/>
            <person name="Detter J.C."/>
            <person name="Tapia R."/>
            <person name="Han C."/>
            <person name="Land M."/>
            <person name="Hauser L."/>
            <person name="Markowitz V."/>
            <person name="Cheng J.-F."/>
            <person name="Hugenholtz P."/>
            <person name="Woyke T."/>
            <person name="Wu D."/>
            <person name="Spring S."/>
            <person name="Schroeder M."/>
            <person name="Brambilla E."/>
            <person name="Klenk H.-P."/>
            <person name="Eisen J.A."/>
        </authorList>
    </citation>
    <scope>NUCLEOTIDE SEQUENCE [LARGE SCALE GENOMIC DNA]</scope>
    <source>
        <strain evidence="8">DSM 13258 / LMG 19739 / B1</strain>
    </source>
</reference>
<keyword evidence="8" id="KW-1185">Reference proteome</keyword>
<dbReference type="PANTHER" id="PTHR34139">
    <property type="entry name" value="UPF0331 PROTEIN MJ0127"/>
    <property type="match status" value="1"/>
</dbReference>
<dbReference type="InterPro" id="IPR037038">
    <property type="entry name" value="HepT-like_sf"/>
</dbReference>
<evidence type="ECO:0000313" key="7">
    <source>
        <dbReference type="EMBL" id="AEM70595.1"/>
    </source>
</evidence>
<protein>
    <recommendedName>
        <fullName evidence="9">DUF86 domain-containing protein</fullName>
    </recommendedName>
</protein>
<evidence type="ECO:0000256" key="5">
    <source>
        <dbReference type="ARBA" id="ARBA00022801"/>
    </source>
</evidence>
<organism evidence="7 8">
    <name type="scientific">Allomuricauda ruestringensis (strain DSM 13258 / CIP 107369 / LMG 19739 / B1)</name>
    <name type="common">Muricauda ruestringensis</name>
    <dbReference type="NCBI Taxonomy" id="886377"/>
    <lineage>
        <taxon>Bacteria</taxon>
        <taxon>Pseudomonadati</taxon>
        <taxon>Bacteroidota</taxon>
        <taxon>Flavobacteriia</taxon>
        <taxon>Flavobacteriales</taxon>
        <taxon>Flavobacteriaceae</taxon>
        <taxon>Flagellimonas</taxon>
    </lineage>
</organism>
<proteinExistence type="inferred from homology"/>
<gene>
    <name evidence="7" type="ordered locus">Murru_1554</name>
</gene>
<comment type="similarity">
    <text evidence="6">Belongs to the HepT RNase toxin family.</text>
</comment>
<evidence type="ECO:0000256" key="3">
    <source>
        <dbReference type="ARBA" id="ARBA00022722"/>
    </source>
</evidence>
<dbReference type="InterPro" id="IPR051813">
    <property type="entry name" value="HepT_RNase_toxin"/>
</dbReference>
<dbReference type="AlphaFoldDB" id="G2PQK0"/>
<keyword evidence="4" id="KW-0547">Nucleotide-binding</keyword>
<dbReference type="HOGENOM" id="CLU_142825_3_3_10"/>
<dbReference type="RefSeq" id="WP_014032876.1">
    <property type="nucleotide sequence ID" value="NC_015945.1"/>
</dbReference>
<keyword evidence="5" id="KW-0378">Hydrolase</keyword>
<dbReference type="OrthoDB" id="955324at2"/>
<evidence type="ECO:0000256" key="1">
    <source>
        <dbReference type="ARBA" id="ARBA00022553"/>
    </source>
</evidence>
<evidence type="ECO:0000256" key="2">
    <source>
        <dbReference type="ARBA" id="ARBA00022649"/>
    </source>
</evidence>
<dbReference type="STRING" id="886377.Murru_1554"/>
<evidence type="ECO:0000256" key="6">
    <source>
        <dbReference type="ARBA" id="ARBA00024207"/>
    </source>
</evidence>
<sequence>MSKRDNALLIRDMIESAQKIMFYTKDMGFTDFEGDSKTVDAVIRNFEIIGEAANRLDEEYKTDNPEIEWDYLRGFRNRIVHEYFGIDLEIVWQIIEDDLPRLNQALIKKSH</sequence>
<dbReference type="EMBL" id="CP002999">
    <property type="protein sequence ID" value="AEM70595.1"/>
    <property type="molecule type" value="Genomic_DNA"/>
</dbReference>
<name>G2PQK0_ALLRU</name>
<keyword evidence="3" id="KW-0540">Nuclease</keyword>
<reference evidence="7 8" key="2">
    <citation type="journal article" date="2012" name="Stand. Genomic Sci.">
        <title>Complete genome sequence of the facultatively anaerobic, appendaged bacterium Muricauda ruestringensis type strain (B1(T)).</title>
        <authorList>
            <person name="Huntemann M."/>
            <person name="Teshima H."/>
            <person name="Lapidus A."/>
            <person name="Nolan M."/>
            <person name="Lucas S."/>
            <person name="Hammon N."/>
            <person name="Deshpande S."/>
            <person name="Cheng J.F."/>
            <person name="Tapia R."/>
            <person name="Goodwin L.A."/>
            <person name="Pitluck S."/>
            <person name="Liolios K."/>
            <person name="Pagani I."/>
            <person name="Ivanova N."/>
            <person name="Mavromatis K."/>
            <person name="Mikhailova N."/>
            <person name="Pati A."/>
            <person name="Chen A."/>
            <person name="Palaniappan K."/>
            <person name="Land M."/>
            <person name="Hauser L."/>
            <person name="Pan C."/>
            <person name="Brambilla E.M."/>
            <person name="Rohde M."/>
            <person name="Spring S."/>
            <person name="Goker M."/>
            <person name="Detter J.C."/>
            <person name="Bristow J."/>
            <person name="Eisen J.A."/>
            <person name="Markowitz V."/>
            <person name="Hugenholtz P."/>
            <person name="Kyrpides N.C."/>
            <person name="Klenk H.P."/>
            <person name="Woyke T."/>
        </authorList>
    </citation>
    <scope>NUCLEOTIDE SEQUENCE [LARGE SCALE GENOMIC DNA]</scope>
    <source>
        <strain evidence="8">DSM 13258 / LMG 19739 / B1</strain>
    </source>
</reference>
<keyword evidence="2" id="KW-1277">Toxin-antitoxin system</keyword>
<evidence type="ECO:0000256" key="4">
    <source>
        <dbReference type="ARBA" id="ARBA00022741"/>
    </source>
</evidence>
<dbReference type="InterPro" id="IPR008201">
    <property type="entry name" value="HepT-like"/>
</dbReference>
<evidence type="ECO:0000313" key="8">
    <source>
        <dbReference type="Proteomes" id="UP000008908"/>
    </source>
</evidence>
<dbReference type="Gene3D" id="1.20.120.580">
    <property type="entry name" value="bsu32300-like"/>
    <property type="match status" value="1"/>
</dbReference>
<evidence type="ECO:0008006" key="9">
    <source>
        <dbReference type="Google" id="ProtNLM"/>
    </source>
</evidence>
<dbReference type="Pfam" id="PF01934">
    <property type="entry name" value="HepT-like"/>
    <property type="match status" value="1"/>
</dbReference>
<dbReference type="GO" id="GO:0000166">
    <property type="term" value="F:nucleotide binding"/>
    <property type="evidence" value="ECO:0007669"/>
    <property type="project" value="UniProtKB-KW"/>
</dbReference>
<dbReference type="GO" id="GO:0016787">
    <property type="term" value="F:hydrolase activity"/>
    <property type="evidence" value="ECO:0007669"/>
    <property type="project" value="UniProtKB-KW"/>
</dbReference>
<dbReference type="Proteomes" id="UP000008908">
    <property type="component" value="Chromosome"/>
</dbReference>
<accession>G2PQK0</accession>
<keyword evidence="1" id="KW-0597">Phosphoprotein</keyword>
<dbReference type="GO" id="GO:0110001">
    <property type="term" value="C:toxin-antitoxin complex"/>
    <property type="evidence" value="ECO:0007669"/>
    <property type="project" value="InterPro"/>
</dbReference>
<dbReference type="GO" id="GO:0004540">
    <property type="term" value="F:RNA nuclease activity"/>
    <property type="evidence" value="ECO:0007669"/>
    <property type="project" value="InterPro"/>
</dbReference>
<dbReference type="eggNOG" id="COG2361">
    <property type="taxonomic scope" value="Bacteria"/>
</dbReference>